<feature type="compositionally biased region" description="Pro residues" evidence="1">
    <location>
        <begin position="197"/>
        <end position="206"/>
    </location>
</feature>
<dbReference type="Proteomes" id="UP000652761">
    <property type="component" value="Unassembled WGS sequence"/>
</dbReference>
<evidence type="ECO:0000313" key="2">
    <source>
        <dbReference type="EMBL" id="MQL83660.1"/>
    </source>
</evidence>
<comment type="caution">
    <text evidence="2">The sequence shown here is derived from an EMBL/GenBank/DDBJ whole genome shotgun (WGS) entry which is preliminary data.</text>
</comment>
<accession>A0A843UPF7</accession>
<feature type="region of interest" description="Disordered" evidence="1">
    <location>
        <begin position="1"/>
        <end position="240"/>
    </location>
</feature>
<feature type="compositionally biased region" description="Basic and acidic residues" evidence="1">
    <location>
        <begin position="64"/>
        <end position="79"/>
    </location>
</feature>
<feature type="compositionally biased region" description="Basic residues" evidence="1">
    <location>
        <begin position="80"/>
        <end position="93"/>
    </location>
</feature>
<feature type="compositionally biased region" description="Basic and acidic residues" evidence="1">
    <location>
        <begin position="43"/>
        <end position="57"/>
    </location>
</feature>
<proteinExistence type="predicted"/>
<keyword evidence="3" id="KW-1185">Reference proteome</keyword>
<reference evidence="2" key="1">
    <citation type="submission" date="2017-07" db="EMBL/GenBank/DDBJ databases">
        <title>Taro Niue Genome Assembly and Annotation.</title>
        <authorList>
            <person name="Atibalentja N."/>
            <person name="Keating K."/>
            <person name="Fields C.J."/>
        </authorList>
    </citation>
    <scope>NUCLEOTIDE SEQUENCE</scope>
    <source>
        <strain evidence="2">Niue_2</strain>
        <tissue evidence="2">Leaf</tissue>
    </source>
</reference>
<gene>
    <name evidence="2" type="ORF">Taro_016152</name>
</gene>
<feature type="compositionally biased region" description="Low complexity" evidence="1">
    <location>
        <begin position="207"/>
        <end position="220"/>
    </location>
</feature>
<organism evidence="2 3">
    <name type="scientific">Colocasia esculenta</name>
    <name type="common">Wild taro</name>
    <name type="synonym">Arum esculentum</name>
    <dbReference type="NCBI Taxonomy" id="4460"/>
    <lineage>
        <taxon>Eukaryota</taxon>
        <taxon>Viridiplantae</taxon>
        <taxon>Streptophyta</taxon>
        <taxon>Embryophyta</taxon>
        <taxon>Tracheophyta</taxon>
        <taxon>Spermatophyta</taxon>
        <taxon>Magnoliopsida</taxon>
        <taxon>Liliopsida</taxon>
        <taxon>Araceae</taxon>
        <taxon>Aroideae</taxon>
        <taxon>Colocasieae</taxon>
        <taxon>Colocasia</taxon>
    </lineage>
</organism>
<sequence>GEGSTVEEAVASGHLEDTVLEDAPIQGEQERIAEDAPIQGEQETEKEAASQGEHTEDVPVNERQSADHAEVEKPVEKKSKEKRIAHRRPRKIQRKESGPSGSTVQVLGLPGQAAATEVSESGPSGPVEQVQGPSGPAEKVSGPSGPMESESVQTVAEEEVMVPKPLVPSSSQTPVPPSPPSSSTAPPAPQTFKKPQPRPISSPTPFPSHSTSSPASSTHIHPPPPIFEIPPASSAGASSSSEVQLGQFKQAITALTTAVAHTEAVQIDFASLQLPEEISLPQIHFLVMESSVGSIIFEHFARVMGRIKNITGAMSVLRFLHPSCQNSS</sequence>
<name>A0A843UPF7_COLES</name>
<feature type="non-terminal residue" evidence="2">
    <location>
        <position position="1"/>
    </location>
</feature>
<evidence type="ECO:0000313" key="3">
    <source>
        <dbReference type="Proteomes" id="UP000652761"/>
    </source>
</evidence>
<dbReference type="EMBL" id="NMUH01000709">
    <property type="protein sequence ID" value="MQL83660.1"/>
    <property type="molecule type" value="Genomic_DNA"/>
</dbReference>
<feature type="compositionally biased region" description="Low complexity" evidence="1">
    <location>
        <begin position="229"/>
        <end position="240"/>
    </location>
</feature>
<evidence type="ECO:0000256" key="1">
    <source>
        <dbReference type="SAM" id="MobiDB-lite"/>
    </source>
</evidence>
<protein>
    <submittedName>
        <fullName evidence="2">Uncharacterized protein</fullName>
    </submittedName>
</protein>
<dbReference type="AlphaFoldDB" id="A0A843UPF7"/>